<evidence type="ECO:0000256" key="1">
    <source>
        <dbReference type="SAM" id="MobiDB-lite"/>
    </source>
</evidence>
<dbReference type="PROSITE" id="PS51257">
    <property type="entry name" value="PROKAR_LIPOPROTEIN"/>
    <property type="match status" value="1"/>
</dbReference>
<sequence>MDSTLPRRLFALVLVCAPFVSGCACSRGVSTDDLRERGHEWDRATSFGTAPVSSRPPDQDAQYYQEQQEQRAKNEADFRSRNPGR</sequence>
<proteinExistence type="predicted"/>
<dbReference type="Proteomes" id="UP000464178">
    <property type="component" value="Chromosome"/>
</dbReference>
<dbReference type="EMBL" id="LR593886">
    <property type="protein sequence ID" value="VTR91472.1"/>
    <property type="molecule type" value="Genomic_DNA"/>
</dbReference>
<dbReference type="RefSeq" id="WP_162666458.1">
    <property type="nucleotide sequence ID" value="NZ_LR593886.1"/>
</dbReference>
<feature type="compositionally biased region" description="Basic and acidic residues" evidence="1">
    <location>
        <begin position="33"/>
        <end position="43"/>
    </location>
</feature>
<evidence type="ECO:0000313" key="4">
    <source>
        <dbReference type="Proteomes" id="UP000464178"/>
    </source>
</evidence>
<organism evidence="3 4">
    <name type="scientific">Gemmata massiliana</name>
    <dbReference type="NCBI Taxonomy" id="1210884"/>
    <lineage>
        <taxon>Bacteria</taxon>
        <taxon>Pseudomonadati</taxon>
        <taxon>Planctomycetota</taxon>
        <taxon>Planctomycetia</taxon>
        <taxon>Gemmatales</taxon>
        <taxon>Gemmataceae</taxon>
        <taxon>Gemmata</taxon>
    </lineage>
</organism>
<accession>A0A6P2CWJ6</accession>
<reference evidence="3 4" key="1">
    <citation type="submission" date="2019-05" db="EMBL/GenBank/DDBJ databases">
        <authorList>
            <consortium name="Science for Life Laboratories"/>
        </authorList>
    </citation>
    <scope>NUCLEOTIDE SEQUENCE [LARGE SCALE GENOMIC DNA]</scope>
    <source>
        <strain evidence="3">Soil9</strain>
    </source>
</reference>
<protein>
    <recommendedName>
        <fullName evidence="5">Secreted protein</fullName>
    </recommendedName>
</protein>
<evidence type="ECO:0000313" key="3">
    <source>
        <dbReference type="EMBL" id="VTR91472.1"/>
    </source>
</evidence>
<dbReference type="AlphaFoldDB" id="A0A6P2CWJ6"/>
<gene>
    <name evidence="3" type="ORF">SOIL9_62420</name>
</gene>
<feature type="signal peptide" evidence="2">
    <location>
        <begin position="1"/>
        <end position="26"/>
    </location>
</feature>
<keyword evidence="2" id="KW-0732">Signal</keyword>
<feature type="compositionally biased region" description="Basic and acidic residues" evidence="1">
    <location>
        <begin position="68"/>
        <end position="85"/>
    </location>
</feature>
<name>A0A6P2CWJ6_9BACT</name>
<dbReference type="KEGG" id="gms:SOIL9_62420"/>
<keyword evidence="4" id="KW-1185">Reference proteome</keyword>
<feature type="chain" id="PRO_5026874592" description="Secreted protein" evidence="2">
    <location>
        <begin position="27"/>
        <end position="85"/>
    </location>
</feature>
<feature type="region of interest" description="Disordered" evidence="1">
    <location>
        <begin position="33"/>
        <end position="85"/>
    </location>
</feature>
<evidence type="ECO:0008006" key="5">
    <source>
        <dbReference type="Google" id="ProtNLM"/>
    </source>
</evidence>
<evidence type="ECO:0000256" key="2">
    <source>
        <dbReference type="SAM" id="SignalP"/>
    </source>
</evidence>